<keyword evidence="1" id="KW-0472">Membrane</keyword>
<reference evidence="3" key="1">
    <citation type="journal article" date="2019" name="Int. J. Syst. Evol. Microbiol.">
        <title>The Global Catalogue of Microorganisms (GCM) 10K type strain sequencing project: providing services to taxonomists for standard genome sequencing and annotation.</title>
        <authorList>
            <consortium name="The Broad Institute Genomics Platform"/>
            <consortium name="The Broad Institute Genome Sequencing Center for Infectious Disease"/>
            <person name="Wu L."/>
            <person name="Ma J."/>
        </authorList>
    </citation>
    <scope>NUCLEOTIDE SEQUENCE [LARGE SCALE GENOMIC DNA]</scope>
    <source>
        <strain evidence="3">GH52</strain>
    </source>
</reference>
<feature type="transmembrane region" description="Helical" evidence="1">
    <location>
        <begin position="45"/>
        <end position="65"/>
    </location>
</feature>
<name>A0ABW4YK37_9BACL</name>
<keyword evidence="3" id="KW-1185">Reference proteome</keyword>
<dbReference type="Proteomes" id="UP001597362">
    <property type="component" value="Unassembled WGS sequence"/>
</dbReference>
<dbReference type="EMBL" id="JBHUHO010000029">
    <property type="protein sequence ID" value="MFD2116043.1"/>
    <property type="molecule type" value="Genomic_DNA"/>
</dbReference>
<sequence length="70" mass="7778">MKLKPATIIAICGVAIYLVLQTILKLSPKLILSTMSFGMFNKYELVSIAIVSLSLLNFFVSFLLAQRKRG</sequence>
<organism evidence="2 3">
    <name type="scientific">Paenibacillus yanchengensis</name>
    <dbReference type="NCBI Taxonomy" id="2035833"/>
    <lineage>
        <taxon>Bacteria</taxon>
        <taxon>Bacillati</taxon>
        <taxon>Bacillota</taxon>
        <taxon>Bacilli</taxon>
        <taxon>Bacillales</taxon>
        <taxon>Paenibacillaceae</taxon>
        <taxon>Paenibacillus</taxon>
    </lineage>
</organism>
<proteinExistence type="predicted"/>
<protein>
    <submittedName>
        <fullName evidence="2">Uncharacterized protein</fullName>
    </submittedName>
</protein>
<evidence type="ECO:0000256" key="1">
    <source>
        <dbReference type="SAM" id="Phobius"/>
    </source>
</evidence>
<keyword evidence="1" id="KW-0812">Transmembrane</keyword>
<keyword evidence="1" id="KW-1133">Transmembrane helix</keyword>
<accession>A0ABW4YK37</accession>
<comment type="caution">
    <text evidence="2">The sequence shown here is derived from an EMBL/GenBank/DDBJ whole genome shotgun (WGS) entry which is preliminary data.</text>
</comment>
<evidence type="ECO:0000313" key="3">
    <source>
        <dbReference type="Proteomes" id="UP001597362"/>
    </source>
</evidence>
<dbReference type="RefSeq" id="WP_377771818.1">
    <property type="nucleotide sequence ID" value="NZ_JBHUHO010000029.1"/>
</dbReference>
<gene>
    <name evidence="2" type="ORF">ACFSJH_09940</name>
</gene>
<evidence type="ECO:0000313" key="2">
    <source>
        <dbReference type="EMBL" id="MFD2116043.1"/>
    </source>
</evidence>